<proteinExistence type="predicted"/>
<reference evidence="2" key="1">
    <citation type="journal article" date="2022" name="Int. J. Mol. Sci.">
        <title>Draft Genome of Tanacetum Coccineum: Genomic Comparison of Closely Related Tanacetum-Family Plants.</title>
        <authorList>
            <person name="Yamashiro T."/>
            <person name="Shiraishi A."/>
            <person name="Nakayama K."/>
            <person name="Satake H."/>
        </authorList>
    </citation>
    <scope>NUCLEOTIDE SEQUENCE</scope>
</reference>
<dbReference type="Proteomes" id="UP001151760">
    <property type="component" value="Unassembled WGS sequence"/>
</dbReference>
<dbReference type="CDD" id="cd09272">
    <property type="entry name" value="RNase_HI_RT_Ty1"/>
    <property type="match status" value="1"/>
</dbReference>
<accession>A0ABQ5CVA5</accession>
<dbReference type="PANTHER" id="PTHR11439">
    <property type="entry name" value="GAG-POL-RELATED RETROTRANSPOSON"/>
    <property type="match status" value="1"/>
</dbReference>
<dbReference type="EMBL" id="BQNB010014646">
    <property type="protein sequence ID" value="GJT30679.1"/>
    <property type="molecule type" value="Genomic_DNA"/>
</dbReference>
<name>A0ABQ5CVA5_9ASTR</name>
<dbReference type="Pfam" id="PF07727">
    <property type="entry name" value="RVT_2"/>
    <property type="match status" value="1"/>
</dbReference>
<dbReference type="InterPro" id="IPR013103">
    <property type="entry name" value="RVT_2"/>
</dbReference>
<evidence type="ECO:0000313" key="2">
    <source>
        <dbReference type="EMBL" id="GJT30679.1"/>
    </source>
</evidence>
<keyword evidence="3" id="KW-1185">Reference proteome</keyword>
<organism evidence="2 3">
    <name type="scientific">Tanacetum coccineum</name>
    <dbReference type="NCBI Taxonomy" id="301880"/>
    <lineage>
        <taxon>Eukaryota</taxon>
        <taxon>Viridiplantae</taxon>
        <taxon>Streptophyta</taxon>
        <taxon>Embryophyta</taxon>
        <taxon>Tracheophyta</taxon>
        <taxon>Spermatophyta</taxon>
        <taxon>Magnoliopsida</taxon>
        <taxon>eudicotyledons</taxon>
        <taxon>Gunneridae</taxon>
        <taxon>Pentapetalae</taxon>
        <taxon>asterids</taxon>
        <taxon>campanulids</taxon>
        <taxon>Asterales</taxon>
        <taxon>Asteraceae</taxon>
        <taxon>Asteroideae</taxon>
        <taxon>Anthemideae</taxon>
        <taxon>Anthemidinae</taxon>
        <taxon>Tanacetum</taxon>
    </lineage>
</organism>
<protein>
    <submittedName>
        <fullName evidence="2">Retrotransposon protein, putative, ty1-copia subclass</fullName>
    </submittedName>
</protein>
<evidence type="ECO:0000313" key="3">
    <source>
        <dbReference type="Proteomes" id="UP001151760"/>
    </source>
</evidence>
<evidence type="ECO:0000259" key="1">
    <source>
        <dbReference type="Pfam" id="PF07727"/>
    </source>
</evidence>
<reference evidence="2" key="2">
    <citation type="submission" date="2022-01" db="EMBL/GenBank/DDBJ databases">
        <authorList>
            <person name="Yamashiro T."/>
            <person name="Shiraishi A."/>
            <person name="Satake H."/>
            <person name="Nakayama K."/>
        </authorList>
    </citation>
    <scope>NUCLEOTIDE SEQUENCE</scope>
</reference>
<comment type="caution">
    <text evidence="2">The sequence shown here is derived from an EMBL/GenBank/DDBJ whole genome shotgun (WGS) entry which is preliminary data.</text>
</comment>
<sequence length="256" mass="29176">MLQDVKSYLGRSFAMKDLGDAAYILGIKIYRDRSKRLIGLNQSAYIEKILKRFYMENSKRGTIPMQEKLKLSKSQGASTPAEKQRMQNIPYASAIGSIMYAVRCTRPDVAFAQNMTSRFQQNPGEEHWTAVKNILKYLRNTKDMFLVYGGNLKRQLRVSCYTDAGYLTDADNLKCRQDMSSYAEYIAAFDASKEAVWIRKFISGLGIVPTIEEPISMYCDNTGAIAIAKDDGVTKGARHFRAKVHYLRRTIKNRVM</sequence>
<dbReference type="PANTHER" id="PTHR11439:SF496">
    <property type="entry name" value="RNA-DIRECTED DNA POLYMERASE"/>
    <property type="match status" value="1"/>
</dbReference>
<gene>
    <name evidence="2" type="ORF">Tco_0910954</name>
</gene>
<feature type="domain" description="Reverse transcriptase Ty1/copia-type" evidence="1">
    <location>
        <begin position="1"/>
        <end position="66"/>
    </location>
</feature>